<dbReference type="Proteomes" id="UP000077202">
    <property type="component" value="Unassembled WGS sequence"/>
</dbReference>
<reference evidence="2" key="1">
    <citation type="submission" date="2016-03" db="EMBL/GenBank/DDBJ databases">
        <title>Mechanisms controlling the formation of the plant cell surface in tip-growing cells are functionally conserved among land plants.</title>
        <authorList>
            <person name="Honkanen S."/>
            <person name="Jones V.A."/>
            <person name="Morieri G."/>
            <person name="Champion C."/>
            <person name="Hetherington A.J."/>
            <person name="Kelly S."/>
            <person name="Saint-Marcoux D."/>
            <person name="Proust H."/>
            <person name="Prescott H."/>
            <person name="Dolan L."/>
        </authorList>
    </citation>
    <scope>NUCLEOTIDE SEQUENCE [LARGE SCALE GENOMIC DNA]</scope>
    <source>
        <tissue evidence="2">Whole gametophyte</tissue>
    </source>
</reference>
<evidence type="ECO:0000313" key="2">
    <source>
        <dbReference type="EMBL" id="OAE31586.1"/>
    </source>
</evidence>
<keyword evidence="1" id="KW-0812">Transmembrane</keyword>
<evidence type="ECO:0000256" key="1">
    <source>
        <dbReference type="SAM" id="Phobius"/>
    </source>
</evidence>
<gene>
    <name evidence="2" type="ORF">AXG93_2294s1010</name>
</gene>
<sequence length="129" mass="13092">MVADRSSHRGCAAVVGNTGRRNGRSNVAARLLLAALGGCQVSKIGGGGLGFLPLWRPAVGARLGCWVGGVGCHFTGGEGVLVCRSTQEPPQQGKGNIYSVSISFGRFGVVTFASIGSIPAVAILLEISP</sequence>
<keyword evidence="3" id="KW-1185">Reference proteome</keyword>
<dbReference type="EMBL" id="LVLJ01001006">
    <property type="protein sequence ID" value="OAE31586.1"/>
    <property type="molecule type" value="Genomic_DNA"/>
</dbReference>
<protein>
    <submittedName>
        <fullName evidence="2">Uncharacterized protein</fullName>
    </submittedName>
</protein>
<keyword evidence="1" id="KW-1133">Transmembrane helix</keyword>
<name>A0A176WHG0_MARPO</name>
<accession>A0A176WHG0</accession>
<dbReference type="AlphaFoldDB" id="A0A176WHG0"/>
<keyword evidence="1" id="KW-0472">Membrane</keyword>
<comment type="caution">
    <text evidence="2">The sequence shown here is derived from an EMBL/GenBank/DDBJ whole genome shotgun (WGS) entry which is preliminary data.</text>
</comment>
<proteinExistence type="predicted"/>
<organism evidence="2 3">
    <name type="scientific">Marchantia polymorpha subsp. ruderalis</name>
    <dbReference type="NCBI Taxonomy" id="1480154"/>
    <lineage>
        <taxon>Eukaryota</taxon>
        <taxon>Viridiplantae</taxon>
        <taxon>Streptophyta</taxon>
        <taxon>Embryophyta</taxon>
        <taxon>Marchantiophyta</taxon>
        <taxon>Marchantiopsida</taxon>
        <taxon>Marchantiidae</taxon>
        <taxon>Marchantiales</taxon>
        <taxon>Marchantiaceae</taxon>
        <taxon>Marchantia</taxon>
    </lineage>
</organism>
<feature type="transmembrane region" description="Helical" evidence="1">
    <location>
        <begin position="104"/>
        <end position="125"/>
    </location>
</feature>
<evidence type="ECO:0000313" key="3">
    <source>
        <dbReference type="Proteomes" id="UP000077202"/>
    </source>
</evidence>